<feature type="binding site" evidence="13">
    <location>
        <begin position="125"/>
        <end position="130"/>
    </location>
    <ligand>
        <name>ATP</name>
        <dbReference type="ChEBI" id="CHEBI:30616"/>
    </ligand>
</feature>
<dbReference type="GO" id="GO:0031510">
    <property type="term" value="C:SUMO activating enzyme complex"/>
    <property type="evidence" value="ECO:0007669"/>
    <property type="project" value="UniProtKB-UniRule"/>
</dbReference>
<dbReference type="InterPro" id="IPR028077">
    <property type="entry name" value="UAE_UbL_dom"/>
</dbReference>
<comment type="subunit">
    <text evidence="11">Heterodimer.</text>
</comment>
<evidence type="ECO:0000256" key="5">
    <source>
        <dbReference type="ARBA" id="ARBA00022723"/>
    </source>
</evidence>
<evidence type="ECO:0000259" key="18">
    <source>
        <dbReference type="Pfam" id="PF10585"/>
    </source>
</evidence>
<evidence type="ECO:0000256" key="6">
    <source>
        <dbReference type="ARBA" id="ARBA00022741"/>
    </source>
</evidence>
<evidence type="ECO:0000256" key="12">
    <source>
        <dbReference type="PIRSR" id="PIRSR039133-1"/>
    </source>
</evidence>
<gene>
    <name evidence="20" type="ORF">O3P69_010462</name>
</gene>
<evidence type="ECO:0000256" key="14">
    <source>
        <dbReference type="PIRSR" id="PIRSR039133-3"/>
    </source>
</evidence>
<dbReference type="Pfam" id="PF14732">
    <property type="entry name" value="UAE_UbL"/>
    <property type="match status" value="1"/>
</dbReference>
<keyword evidence="21" id="KW-1185">Reference proteome</keyword>
<feature type="compositionally biased region" description="Basic and acidic residues" evidence="16">
    <location>
        <begin position="565"/>
        <end position="584"/>
    </location>
</feature>
<dbReference type="FunFam" id="3.50.50.80:FF:000002">
    <property type="entry name" value="SUMO-activating enzyme subunit 2"/>
    <property type="match status" value="1"/>
</dbReference>
<evidence type="ECO:0000313" key="20">
    <source>
        <dbReference type="EMBL" id="KAK8390761.1"/>
    </source>
</evidence>
<evidence type="ECO:0000256" key="13">
    <source>
        <dbReference type="PIRSR" id="PIRSR039133-2"/>
    </source>
</evidence>
<evidence type="ECO:0000256" key="3">
    <source>
        <dbReference type="ARBA" id="ARBA00005673"/>
    </source>
</evidence>
<feature type="binding site" evidence="14">
    <location>
        <position position="169"/>
    </location>
    <ligand>
        <name>Zn(2+)</name>
        <dbReference type="ChEBI" id="CHEBI:29105"/>
    </ligand>
</feature>
<comment type="similarity">
    <text evidence="3 11">Belongs to the ubiquitin-activating E1 family.</text>
</comment>
<dbReference type="AlphaFoldDB" id="A0AAW0TTZ4"/>
<evidence type="ECO:0000256" key="16">
    <source>
        <dbReference type="SAM" id="MobiDB-lite"/>
    </source>
</evidence>
<organism evidence="20 21">
    <name type="scientific">Scylla paramamosain</name>
    <name type="common">Mud crab</name>
    <dbReference type="NCBI Taxonomy" id="85552"/>
    <lineage>
        <taxon>Eukaryota</taxon>
        <taxon>Metazoa</taxon>
        <taxon>Ecdysozoa</taxon>
        <taxon>Arthropoda</taxon>
        <taxon>Crustacea</taxon>
        <taxon>Multicrustacea</taxon>
        <taxon>Malacostraca</taxon>
        <taxon>Eumalacostraca</taxon>
        <taxon>Eucarida</taxon>
        <taxon>Decapoda</taxon>
        <taxon>Pleocyemata</taxon>
        <taxon>Brachyura</taxon>
        <taxon>Eubrachyura</taxon>
        <taxon>Portunoidea</taxon>
        <taxon>Portunidae</taxon>
        <taxon>Portuninae</taxon>
        <taxon>Scylla</taxon>
    </lineage>
</organism>
<dbReference type="Pfam" id="PF00899">
    <property type="entry name" value="ThiF"/>
    <property type="match status" value="1"/>
</dbReference>
<keyword evidence="4" id="KW-0808">Transferase</keyword>
<dbReference type="InterPro" id="IPR035985">
    <property type="entry name" value="Ubiquitin-activating_enz"/>
</dbReference>
<evidence type="ECO:0000256" key="9">
    <source>
        <dbReference type="ARBA" id="ARBA00022840"/>
    </source>
</evidence>
<feature type="region of interest" description="Disordered" evidence="16">
    <location>
        <begin position="209"/>
        <end position="253"/>
    </location>
</feature>
<reference evidence="20 21" key="1">
    <citation type="submission" date="2023-03" db="EMBL/GenBank/DDBJ databases">
        <title>High-quality genome of Scylla paramamosain provides insights in environmental adaptation.</title>
        <authorList>
            <person name="Zhang L."/>
        </authorList>
    </citation>
    <scope>NUCLEOTIDE SEQUENCE [LARGE SCALE GENOMIC DNA]</scope>
    <source>
        <strain evidence="20">LZ_2023a</strain>
        <tissue evidence="20">Muscle</tissue>
    </source>
</reference>
<feature type="compositionally biased region" description="Acidic residues" evidence="16">
    <location>
        <begin position="648"/>
        <end position="657"/>
    </location>
</feature>
<dbReference type="PANTHER" id="PTHR10953">
    <property type="entry name" value="UBIQUITIN-ACTIVATING ENZYME E1"/>
    <property type="match status" value="1"/>
</dbReference>
<feature type="binding site" evidence="13">
    <location>
        <position position="80"/>
    </location>
    <ligand>
        <name>ATP</name>
        <dbReference type="ChEBI" id="CHEBI:30616"/>
    </ligand>
</feature>
<feature type="binding site" evidence="14">
    <location>
        <position position="458"/>
    </location>
    <ligand>
        <name>Zn(2+)</name>
        <dbReference type="ChEBI" id="CHEBI:29105"/>
    </ligand>
</feature>
<dbReference type="InterPro" id="IPR042449">
    <property type="entry name" value="Ub-E1_IAD_1"/>
</dbReference>
<keyword evidence="9 11" id="KW-0067">ATP-binding</keyword>
<dbReference type="GO" id="GO:0016925">
    <property type="term" value="P:protein sumoylation"/>
    <property type="evidence" value="ECO:0007669"/>
    <property type="project" value="UniProtKB-UniRule"/>
</dbReference>
<dbReference type="Pfam" id="PF10585">
    <property type="entry name" value="UBA_E1_SCCH"/>
    <property type="match status" value="1"/>
</dbReference>
<evidence type="ECO:0000313" key="21">
    <source>
        <dbReference type="Proteomes" id="UP001487740"/>
    </source>
</evidence>
<dbReference type="CDD" id="cd01489">
    <property type="entry name" value="Uba2_SUMO"/>
    <property type="match status" value="1"/>
</dbReference>
<dbReference type="InterPro" id="IPR000594">
    <property type="entry name" value="ThiF_NAD_FAD-bd"/>
</dbReference>
<keyword evidence="7 11" id="KW-0833">Ubl conjugation pathway</keyword>
<comment type="caution">
    <text evidence="20">The sequence shown here is derived from an EMBL/GenBank/DDBJ whole genome shotgun (WGS) entry which is preliminary data.</text>
</comment>
<name>A0AAW0TTZ4_SCYPA</name>
<dbReference type="PROSITE" id="PS00865">
    <property type="entry name" value="UBIQUITIN_ACTIVAT_2"/>
    <property type="match status" value="1"/>
</dbReference>
<protein>
    <recommendedName>
        <fullName evidence="11">SUMO-activating enzyme subunit</fullName>
    </recommendedName>
</protein>
<feature type="domain" description="THIF-type NAD/FAD binding fold" evidence="17">
    <location>
        <begin position="21"/>
        <end position="433"/>
    </location>
</feature>
<dbReference type="Proteomes" id="UP001487740">
    <property type="component" value="Unassembled WGS sequence"/>
</dbReference>
<dbReference type="EMBL" id="JARAKH010000025">
    <property type="protein sequence ID" value="KAK8390761.1"/>
    <property type="molecule type" value="Genomic_DNA"/>
</dbReference>
<keyword evidence="8 11" id="KW-0862">Zinc</keyword>
<evidence type="ECO:0000256" key="10">
    <source>
        <dbReference type="ARBA" id="ARBA00023242"/>
    </source>
</evidence>
<evidence type="ECO:0000256" key="11">
    <source>
        <dbReference type="PIRNR" id="PIRNR039133"/>
    </source>
</evidence>
<dbReference type="InterPro" id="IPR023318">
    <property type="entry name" value="Ub_act_enz_dom_a_sf"/>
</dbReference>
<feature type="binding site" evidence="14">
    <location>
        <position position="455"/>
    </location>
    <ligand>
        <name>Zn(2+)</name>
        <dbReference type="ChEBI" id="CHEBI:29105"/>
    </ligand>
</feature>
<evidence type="ECO:0000256" key="4">
    <source>
        <dbReference type="ARBA" id="ARBA00022679"/>
    </source>
</evidence>
<feature type="binding site" evidence="13">
    <location>
        <begin position="64"/>
        <end position="67"/>
    </location>
    <ligand>
        <name>ATP</name>
        <dbReference type="ChEBI" id="CHEBI:30616"/>
    </ligand>
</feature>
<dbReference type="InterPro" id="IPR019572">
    <property type="entry name" value="UBA_E1_SCCH"/>
</dbReference>
<feature type="active site" description="Glycyl thioester intermediate" evidence="12 15">
    <location>
        <position position="181"/>
    </location>
</feature>
<dbReference type="SUPFAM" id="SSF69572">
    <property type="entry name" value="Activating enzymes of the ubiquitin-like proteins"/>
    <property type="match status" value="1"/>
</dbReference>
<feature type="domain" description="Ubiquitin/SUMO-activating enzyme ubiquitin-like" evidence="19">
    <location>
        <begin position="473"/>
        <end position="552"/>
    </location>
</feature>
<feature type="region of interest" description="Disordered" evidence="16">
    <location>
        <begin position="563"/>
        <end position="604"/>
    </location>
</feature>
<keyword evidence="6 11" id="KW-0547">Nucleotide-binding</keyword>
<dbReference type="GO" id="GO:0005737">
    <property type="term" value="C:cytoplasm"/>
    <property type="evidence" value="ECO:0007669"/>
    <property type="project" value="TreeGrafter"/>
</dbReference>
<keyword evidence="10" id="KW-0539">Nucleus</keyword>
<dbReference type="InterPro" id="IPR045886">
    <property type="entry name" value="ThiF/MoeB/HesA"/>
</dbReference>
<evidence type="ECO:0000256" key="1">
    <source>
        <dbReference type="ARBA" id="ARBA00004123"/>
    </source>
</evidence>
<feature type="binding site" evidence="13">
    <location>
        <begin position="32"/>
        <end position="37"/>
    </location>
    <ligand>
        <name>ATP</name>
        <dbReference type="ChEBI" id="CHEBI:30616"/>
    </ligand>
</feature>
<feature type="compositionally biased region" description="Low complexity" evidence="16">
    <location>
        <begin position="586"/>
        <end position="601"/>
    </location>
</feature>
<dbReference type="GO" id="GO:0016740">
    <property type="term" value="F:transferase activity"/>
    <property type="evidence" value="ECO:0007669"/>
    <property type="project" value="UniProtKB-KW"/>
</dbReference>
<proteinExistence type="inferred from homology"/>
<feature type="compositionally biased region" description="Polar residues" evidence="16">
    <location>
        <begin position="232"/>
        <end position="253"/>
    </location>
</feature>
<comment type="subcellular location">
    <subcellularLocation>
        <location evidence="1">Nucleus</location>
    </subcellularLocation>
</comment>
<dbReference type="FunFam" id="3.40.50.720:FF:000618">
    <property type="entry name" value="SUMO-activating enzyme subunit 2"/>
    <property type="match status" value="1"/>
</dbReference>
<evidence type="ECO:0000256" key="2">
    <source>
        <dbReference type="ARBA" id="ARBA00004718"/>
    </source>
</evidence>
<feature type="binding site" evidence="14">
    <location>
        <position position="166"/>
    </location>
    <ligand>
        <name>Zn(2+)</name>
        <dbReference type="ChEBI" id="CHEBI:29105"/>
    </ligand>
</feature>
<dbReference type="GO" id="GO:0005524">
    <property type="term" value="F:ATP binding"/>
    <property type="evidence" value="ECO:0007669"/>
    <property type="project" value="UniProtKB-UniRule"/>
</dbReference>
<evidence type="ECO:0000256" key="7">
    <source>
        <dbReference type="ARBA" id="ARBA00022786"/>
    </source>
</evidence>
<dbReference type="PIRSF" id="PIRSF039133">
    <property type="entry name" value="SUMO_E1B"/>
    <property type="match status" value="1"/>
</dbReference>
<evidence type="ECO:0000256" key="8">
    <source>
        <dbReference type="ARBA" id="ARBA00022833"/>
    </source>
</evidence>
<sequence>MATLLPVSFKMAVPKEKDFMPLLASCRILVVGAGGIGCELLKNLVLTGFEDIEVIDLDTIDVSNLNRQFLFQKCHVGRSKAEVAKESALRFNPKAKIVAHHDSVLKPKYGVPFFKEFTMVMNALDNQAARNHVNRLCLASDVPLVESGTAGYLGQVTVIKKGLTECYECQPKAAQKTYPGCTIRNTPSEPIHCIVWAKHLFNQLFGEADPDEDVSPDSADPELVGQAGKSALDSSEAQSKASTTQDNESASNGNVLRVSTRAWASSHDYCPKKLFTKLFSEDILYLLSMEKLWENRRRPTPLTWEEAGTIDEEKEAENDKGGIADQRLWSVKECQEIFSSAVHIIRKRLTGEVTELVWDKDDESSMDFVCACANLRAHIFGIQRKTRFDVKSMAGNIIPAIATTNAVIAGLIVLEGLKVLAGEFGAARTTYLNRRPNPRRRLLVPCALDPPRPQCLVCAPRPRLALKLPVALTSVGALKDKVLRGALAMAAPDVEVVDGKGTILISSEEGETQENNGKMLKEFNIVDGTQLNCDDFLQNYNILVDIIDCDQLKDGAEFEVIGDPEQLKKEQEEQAKEQDKKEEEQTSSSSTSAATAAASLLPPTAVVEDDDDLVCLDDVIVKKRKVEEGEEREEEPPLKKARSGGKTEEEEEIMVLE</sequence>
<dbReference type="InterPro" id="IPR033127">
    <property type="entry name" value="UBQ-activ_enz_E1_Cys_AS"/>
</dbReference>
<dbReference type="PANTHER" id="PTHR10953:SF5">
    <property type="entry name" value="SUMO-ACTIVATING ENZYME SUBUNIT 2"/>
    <property type="match status" value="1"/>
</dbReference>
<evidence type="ECO:0000256" key="15">
    <source>
        <dbReference type="PROSITE-ProRule" id="PRU10132"/>
    </source>
</evidence>
<feature type="binding site" evidence="13">
    <location>
        <position position="56"/>
    </location>
    <ligand>
        <name>ATP</name>
        <dbReference type="ChEBI" id="CHEBI:30616"/>
    </ligand>
</feature>
<keyword evidence="5 11" id="KW-0479">Metal-binding</keyword>
<dbReference type="InterPro" id="IPR030661">
    <property type="entry name" value="Uba2"/>
</dbReference>
<feature type="domain" description="Ubiquitin-activating enzyme SCCH" evidence="18">
    <location>
        <begin position="316"/>
        <end position="391"/>
    </location>
</feature>
<dbReference type="Gene3D" id="1.10.10.520">
    <property type="entry name" value="Ubiquitin activating enzymes (Uba3). Chain: B, domain 2"/>
    <property type="match status" value="1"/>
</dbReference>
<dbReference type="GO" id="GO:0019948">
    <property type="term" value="F:SUMO activating enzyme activity"/>
    <property type="evidence" value="ECO:0007669"/>
    <property type="project" value="UniProtKB-UniRule"/>
</dbReference>
<dbReference type="GO" id="GO:0046872">
    <property type="term" value="F:metal ion binding"/>
    <property type="evidence" value="ECO:0007669"/>
    <property type="project" value="UniProtKB-KW"/>
</dbReference>
<evidence type="ECO:0000259" key="19">
    <source>
        <dbReference type="Pfam" id="PF14732"/>
    </source>
</evidence>
<evidence type="ECO:0000259" key="17">
    <source>
        <dbReference type="Pfam" id="PF00899"/>
    </source>
</evidence>
<dbReference type="Gene3D" id="3.50.50.80">
    <property type="entry name" value="Ubiquitin-activating enzyme E1, inactive adenylation domain, subdomain 1"/>
    <property type="match status" value="1"/>
</dbReference>
<dbReference type="Gene3D" id="3.10.290.20">
    <property type="entry name" value="Ubiquitin-like 2 activating enzyme e1b. Chain: B, domain 3"/>
    <property type="match status" value="1"/>
</dbReference>
<accession>A0AAW0TTZ4</accession>
<comment type="pathway">
    <text evidence="2 11">Protein modification; protein sumoylation.</text>
</comment>
<feature type="region of interest" description="Disordered" evidence="16">
    <location>
        <begin position="625"/>
        <end position="657"/>
    </location>
</feature>